<dbReference type="PANTHER" id="PTHR46401:SF2">
    <property type="entry name" value="GLYCOSYLTRANSFERASE WBBK-RELATED"/>
    <property type="match status" value="1"/>
</dbReference>
<protein>
    <recommendedName>
        <fullName evidence="2">Glycosyl transferase family 1 domain-containing protein</fullName>
    </recommendedName>
</protein>
<dbReference type="EMBL" id="MGAQ01000015">
    <property type="protein sequence ID" value="OGK50593.1"/>
    <property type="molecule type" value="Genomic_DNA"/>
</dbReference>
<dbReference type="Gene3D" id="3.40.50.2000">
    <property type="entry name" value="Glycogen Phosphorylase B"/>
    <property type="match status" value="2"/>
</dbReference>
<evidence type="ECO:0000259" key="2">
    <source>
        <dbReference type="Pfam" id="PF00534"/>
    </source>
</evidence>
<feature type="domain" description="Glycosyl transferase family 1" evidence="2">
    <location>
        <begin position="188"/>
        <end position="341"/>
    </location>
</feature>
<dbReference type="AlphaFoldDB" id="A0A1F7J4R5"/>
<accession>A0A1F7J4R5</accession>
<name>A0A1F7J4R5_9BACT</name>
<dbReference type="CDD" id="cd03809">
    <property type="entry name" value="GT4_MtfB-like"/>
    <property type="match status" value="1"/>
</dbReference>
<proteinExistence type="predicted"/>
<evidence type="ECO:0000256" key="1">
    <source>
        <dbReference type="ARBA" id="ARBA00022679"/>
    </source>
</evidence>
<comment type="caution">
    <text evidence="3">The sequence shown here is derived from an EMBL/GenBank/DDBJ whole genome shotgun (WGS) entry which is preliminary data.</text>
</comment>
<dbReference type="PANTHER" id="PTHR46401">
    <property type="entry name" value="GLYCOSYLTRANSFERASE WBBK-RELATED"/>
    <property type="match status" value="1"/>
</dbReference>
<evidence type="ECO:0000313" key="4">
    <source>
        <dbReference type="Proteomes" id="UP000178558"/>
    </source>
</evidence>
<keyword evidence="1" id="KW-0808">Transferase</keyword>
<dbReference type="SUPFAM" id="SSF53756">
    <property type="entry name" value="UDP-Glycosyltransferase/glycogen phosphorylase"/>
    <property type="match status" value="1"/>
</dbReference>
<dbReference type="InterPro" id="IPR001296">
    <property type="entry name" value="Glyco_trans_1"/>
</dbReference>
<sequence length="362" mass="41276">MRIGLDISQVVYEGTGVGRFIEGLVNVICTQKTKHEWVFFFSGFRRKLGKEIRNKISSSGFKLAQLPFPPTLLSYLWNDLHIFPVTRLTGKLDWFISSDWTEPPASCRKATVIHDLSVFKYPETVDTKILKTQKKRLEWVSQESSVIFADSDATLKDAREYLPNTNSQIHRVYPGVTVQKVSPQQIKQMKQKLDLKKNFILTVGKLEPRKNIQRLIEAFEKLNLQNVELVIAGGYGWGKQVQPVKNTRILGFVDEPTLHALYQSCLFFTFPSIWEGFGYPVVEAMQHGTPVATSNTSSLKEIAQDAGLLFDPLNVGDISHCLRLLTTNQKLRAELKRKGLKRGGEFSWNSYYKEMISILENS</sequence>
<dbReference type="Pfam" id="PF00534">
    <property type="entry name" value="Glycos_transf_1"/>
    <property type="match status" value="1"/>
</dbReference>
<gene>
    <name evidence="3" type="ORF">A3B50_02310</name>
</gene>
<dbReference type="GO" id="GO:0016757">
    <property type="term" value="F:glycosyltransferase activity"/>
    <property type="evidence" value="ECO:0007669"/>
    <property type="project" value="InterPro"/>
</dbReference>
<evidence type="ECO:0000313" key="3">
    <source>
        <dbReference type="EMBL" id="OGK50593.1"/>
    </source>
</evidence>
<organism evidence="3 4">
    <name type="scientific">Candidatus Roizmanbacteria bacterium RIFCSPLOWO2_01_FULL_40_42</name>
    <dbReference type="NCBI Taxonomy" id="1802066"/>
    <lineage>
        <taxon>Bacteria</taxon>
        <taxon>Candidatus Roizmaniibacteriota</taxon>
    </lineage>
</organism>
<reference evidence="3 4" key="1">
    <citation type="journal article" date="2016" name="Nat. Commun.">
        <title>Thousands of microbial genomes shed light on interconnected biogeochemical processes in an aquifer system.</title>
        <authorList>
            <person name="Anantharaman K."/>
            <person name="Brown C.T."/>
            <person name="Hug L.A."/>
            <person name="Sharon I."/>
            <person name="Castelle C.J."/>
            <person name="Probst A.J."/>
            <person name="Thomas B.C."/>
            <person name="Singh A."/>
            <person name="Wilkins M.J."/>
            <person name="Karaoz U."/>
            <person name="Brodie E.L."/>
            <person name="Williams K.H."/>
            <person name="Hubbard S.S."/>
            <person name="Banfield J.F."/>
        </authorList>
    </citation>
    <scope>NUCLEOTIDE SEQUENCE [LARGE SCALE GENOMIC DNA]</scope>
</reference>
<dbReference type="Proteomes" id="UP000178558">
    <property type="component" value="Unassembled WGS sequence"/>
</dbReference>